<proteinExistence type="predicted"/>
<sequence>MAKSKRGFSFELRNSKQNRALGVASLRANLAKCGAFRWVCLKGVTNSKLNTALRSKGTAWAFALKVVEANSGLLRKQKGGEAFSVLLLLAKIAIFALKRR</sequence>
<accession>A0A5L8LAW7</accession>
<evidence type="ECO:0000313" key="1">
    <source>
        <dbReference type="EMBL" id="EAJ7105325.1"/>
    </source>
</evidence>
<organism evidence="1">
    <name type="scientific">Campylobacter upsaliensis</name>
    <dbReference type="NCBI Taxonomy" id="28080"/>
    <lineage>
        <taxon>Bacteria</taxon>
        <taxon>Pseudomonadati</taxon>
        <taxon>Campylobacterota</taxon>
        <taxon>Epsilonproteobacteria</taxon>
        <taxon>Campylobacterales</taxon>
        <taxon>Campylobacteraceae</taxon>
        <taxon>Campylobacter</taxon>
    </lineage>
</organism>
<comment type="caution">
    <text evidence="1">The sequence shown here is derived from an EMBL/GenBank/DDBJ whole genome shotgun (WGS) entry which is preliminary data.</text>
</comment>
<name>A0A5L8LAW7_CAMUP</name>
<dbReference type="AlphaFoldDB" id="A0A5L8LAW7"/>
<gene>
    <name evidence="1" type="ORF">YZ54_07490</name>
</gene>
<protein>
    <submittedName>
        <fullName evidence="1">Uncharacterized protein</fullName>
    </submittedName>
</protein>
<dbReference type="EMBL" id="AACABH010000041">
    <property type="protein sequence ID" value="EAJ7105325.1"/>
    <property type="molecule type" value="Genomic_DNA"/>
</dbReference>
<reference evidence="1" key="1">
    <citation type="submission" date="2018-05" db="EMBL/GenBank/DDBJ databases">
        <authorList>
            <consortium name="PulseNet: The National Subtyping Network for Foodborne Disease Surveillance"/>
            <person name="Tarr C.L."/>
            <person name="Trees E."/>
            <person name="Katz L.S."/>
            <person name="Carleton-Romer H.A."/>
            <person name="Stroika S."/>
            <person name="Kucerova Z."/>
            <person name="Roache K.F."/>
            <person name="Sabol A.L."/>
            <person name="Besser J."/>
            <person name="Gerner-Smidt P."/>
        </authorList>
    </citation>
    <scope>NUCLEOTIDE SEQUENCE</scope>
    <source>
        <strain evidence="1">D2813</strain>
    </source>
</reference>